<keyword evidence="9" id="KW-0406">Ion transport</keyword>
<proteinExistence type="inferred from homology"/>
<name>A0ABU3P4T7_9FIRM</name>
<evidence type="ECO:0000256" key="14">
    <source>
        <dbReference type="SAM" id="Phobius"/>
    </source>
</evidence>
<reference evidence="15 16" key="1">
    <citation type="submission" date="2023-07" db="EMBL/GenBank/DDBJ databases">
        <title>The novel representative of Negativicutes class, Anaeroselena agilis gen. nov. sp. nov.</title>
        <authorList>
            <person name="Prokofeva M.I."/>
            <person name="Elcheninov A.G."/>
            <person name="Klyukina A."/>
            <person name="Kublanov I.V."/>
            <person name="Frolov E.N."/>
            <person name="Podosokorskaya O.A."/>
        </authorList>
    </citation>
    <scope>NUCLEOTIDE SEQUENCE [LARGE SCALE GENOMIC DNA]</scope>
    <source>
        <strain evidence="15 16">4137-cl</strain>
    </source>
</reference>
<protein>
    <recommendedName>
        <fullName evidence="17">Sodium/proline symporter</fullName>
    </recommendedName>
</protein>
<organism evidence="15 16">
    <name type="scientific">Anaeroselena agilis</name>
    <dbReference type="NCBI Taxonomy" id="3063788"/>
    <lineage>
        <taxon>Bacteria</taxon>
        <taxon>Bacillati</taxon>
        <taxon>Bacillota</taxon>
        <taxon>Negativicutes</taxon>
        <taxon>Acetonemataceae</taxon>
        <taxon>Anaeroselena</taxon>
    </lineage>
</organism>
<feature type="transmembrane region" description="Helical" evidence="14">
    <location>
        <begin position="286"/>
        <end position="310"/>
    </location>
</feature>
<feature type="transmembrane region" description="Helical" evidence="14">
    <location>
        <begin position="197"/>
        <end position="221"/>
    </location>
</feature>
<feature type="transmembrane region" description="Helical" evidence="14">
    <location>
        <begin position="442"/>
        <end position="461"/>
    </location>
</feature>
<feature type="transmembrane region" description="Helical" evidence="14">
    <location>
        <begin position="410"/>
        <end position="430"/>
    </location>
</feature>
<feature type="transmembrane region" description="Helical" evidence="14">
    <location>
        <begin position="132"/>
        <end position="157"/>
    </location>
</feature>
<evidence type="ECO:0000313" key="15">
    <source>
        <dbReference type="EMBL" id="MDT8903513.1"/>
    </source>
</evidence>
<comment type="similarity">
    <text evidence="2 13">Belongs to the sodium:solute symporter (SSF) (TC 2.A.21) family.</text>
</comment>
<evidence type="ECO:0000256" key="5">
    <source>
        <dbReference type="ARBA" id="ARBA00022692"/>
    </source>
</evidence>
<dbReference type="PANTHER" id="PTHR48086:SF3">
    <property type="entry name" value="SODIUM_PROLINE SYMPORTER"/>
    <property type="match status" value="1"/>
</dbReference>
<dbReference type="InterPro" id="IPR018212">
    <property type="entry name" value="Na/solute_symporter_CS"/>
</dbReference>
<feature type="transmembrane region" description="Helical" evidence="14">
    <location>
        <begin position="339"/>
        <end position="367"/>
    </location>
</feature>
<evidence type="ECO:0000256" key="11">
    <source>
        <dbReference type="ARBA" id="ARBA00023201"/>
    </source>
</evidence>
<dbReference type="RefSeq" id="WP_413781968.1">
    <property type="nucleotide sequence ID" value="NZ_JAUOZS010000001.1"/>
</dbReference>
<evidence type="ECO:0000256" key="13">
    <source>
        <dbReference type="RuleBase" id="RU362091"/>
    </source>
</evidence>
<feature type="transmembrane region" description="Helical" evidence="14">
    <location>
        <begin position="50"/>
        <end position="68"/>
    </location>
</feature>
<evidence type="ECO:0000256" key="10">
    <source>
        <dbReference type="ARBA" id="ARBA00023136"/>
    </source>
</evidence>
<evidence type="ECO:0000256" key="7">
    <source>
        <dbReference type="ARBA" id="ARBA00022989"/>
    </source>
</evidence>
<gene>
    <name evidence="15" type="ORF">Q4T40_19980</name>
</gene>
<evidence type="ECO:0000256" key="2">
    <source>
        <dbReference type="ARBA" id="ARBA00006434"/>
    </source>
</evidence>
<evidence type="ECO:0000256" key="6">
    <source>
        <dbReference type="ARBA" id="ARBA00022847"/>
    </source>
</evidence>
<dbReference type="PROSITE" id="PS50283">
    <property type="entry name" value="NA_SOLUT_SYMP_3"/>
    <property type="match status" value="1"/>
</dbReference>
<evidence type="ECO:0008006" key="17">
    <source>
        <dbReference type="Google" id="ProtNLM"/>
    </source>
</evidence>
<accession>A0ABU3P4T7</accession>
<keyword evidence="8" id="KW-0915">Sodium</keyword>
<keyword evidence="10 14" id="KW-0472">Membrane</keyword>
<evidence type="ECO:0000256" key="8">
    <source>
        <dbReference type="ARBA" id="ARBA00023053"/>
    </source>
</evidence>
<dbReference type="PANTHER" id="PTHR48086">
    <property type="entry name" value="SODIUM/PROLINE SYMPORTER-RELATED"/>
    <property type="match status" value="1"/>
</dbReference>
<dbReference type="InterPro" id="IPR001734">
    <property type="entry name" value="Na/solute_symporter"/>
</dbReference>
<dbReference type="PROSITE" id="PS00456">
    <property type="entry name" value="NA_SOLUT_SYMP_1"/>
    <property type="match status" value="1"/>
</dbReference>
<feature type="transmembrane region" description="Helical" evidence="14">
    <location>
        <begin position="379"/>
        <end position="404"/>
    </location>
</feature>
<dbReference type="EMBL" id="JAUOZS010000001">
    <property type="protein sequence ID" value="MDT8903513.1"/>
    <property type="molecule type" value="Genomic_DNA"/>
</dbReference>
<dbReference type="Gene3D" id="1.20.1730.10">
    <property type="entry name" value="Sodium/glucose cotransporter"/>
    <property type="match status" value="1"/>
</dbReference>
<feature type="transmembrane region" description="Helical" evidence="14">
    <location>
        <begin position="163"/>
        <end position="185"/>
    </location>
</feature>
<dbReference type="InterPro" id="IPR050277">
    <property type="entry name" value="Sodium:Solute_Symporter"/>
</dbReference>
<comment type="subcellular location">
    <subcellularLocation>
        <location evidence="1">Cell membrane</location>
        <topology evidence="1">Multi-pass membrane protein</topology>
    </subcellularLocation>
</comment>
<evidence type="ECO:0000256" key="4">
    <source>
        <dbReference type="ARBA" id="ARBA00022475"/>
    </source>
</evidence>
<keyword evidence="11" id="KW-0739">Sodium transport</keyword>
<evidence type="ECO:0000256" key="9">
    <source>
        <dbReference type="ARBA" id="ARBA00023065"/>
    </source>
</evidence>
<feature type="transmembrane region" description="Helical" evidence="14">
    <location>
        <begin position="473"/>
        <end position="492"/>
    </location>
</feature>
<comment type="catalytic activity">
    <reaction evidence="12">
        <text>L-proline(in) + Na(+)(in) = L-proline(out) + Na(+)(out)</text>
        <dbReference type="Rhea" id="RHEA:28967"/>
        <dbReference type="ChEBI" id="CHEBI:29101"/>
        <dbReference type="ChEBI" id="CHEBI:60039"/>
    </reaction>
</comment>
<dbReference type="Pfam" id="PF00474">
    <property type="entry name" value="SSF"/>
    <property type="match status" value="1"/>
</dbReference>
<evidence type="ECO:0000256" key="12">
    <source>
        <dbReference type="ARBA" id="ARBA00033708"/>
    </source>
</evidence>
<feature type="transmembrane region" description="Helical" evidence="14">
    <location>
        <begin position="6"/>
        <end position="29"/>
    </location>
</feature>
<keyword evidence="5 14" id="KW-0812">Transmembrane</keyword>
<evidence type="ECO:0000256" key="3">
    <source>
        <dbReference type="ARBA" id="ARBA00022448"/>
    </source>
</evidence>
<evidence type="ECO:0000313" key="16">
    <source>
        <dbReference type="Proteomes" id="UP001254848"/>
    </source>
</evidence>
<keyword evidence="7 14" id="KW-1133">Transmembrane helix</keyword>
<dbReference type="InterPro" id="IPR038377">
    <property type="entry name" value="Na/Glc_symporter_sf"/>
</dbReference>
<keyword evidence="16" id="KW-1185">Reference proteome</keyword>
<evidence type="ECO:0000256" key="1">
    <source>
        <dbReference type="ARBA" id="ARBA00004651"/>
    </source>
</evidence>
<comment type="caution">
    <text evidence="15">The sequence shown here is derived from an EMBL/GenBank/DDBJ whole genome shotgun (WGS) entry which is preliminary data.</text>
</comment>
<sequence>MEDYLSKYGVIIAMMIVYMAFSLWIGYYFKNKAQKGVSEYYVAKREIPGWVVSLAFYSTFISTNTYIGQAGAAFRFGLTWIWQAVVWTIFCIISWHVLGPRLRNQTARLGSVTLPDYFDFRYQSPLSKHIRVLAAVIIVFSTLWYMVAIAKGCAHLLDSILGIPYWAGAFAVIFLTALYTVWGGMYSVLWTDAMQGVIMFFVAILMAAVPFLYVGDIGAVFEAMRTTDHLTAAGKPIGGGLLEFGALVAPAYVLGIAASVGIKQVAEPRCLIRFYSIKDKAAMKTAMLWTPILMGISLICVFGIGAYVHAMVDAKEAAMLMKSTDKVIGFMLDKYDSTWLSGFCIVGLFAAGMSSLASVTLIVGTACIQDIRNIMGRPLAAGATIVWTKVAMVAYCVLVFLVTIRPPAGIVELTAFSGAIFGASYFPAVYGGLYWRWGTGHGAFYSMLAGLVSCIAWRYLIRFDVPGMRNIHEIFPSFVISIIIFVIVSKLTQKYAPSEERLNQVFENLDGEQAGTGQTPARPAG</sequence>
<keyword evidence="3" id="KW-0813">Transport</keyword>
<keyword evidence="4" id="KW-1003">Cell membrane</keyword>
<keyword evidence="6" id="KW-0769">Symport</keyword>
<dbReference type="Proteomes" id="UP001254848">
    <property type="component" value="Unassembled WGS sequence"/>
</dbReference>
<feature type="transmembrane region" description="Helical" evidence="14">
    <location>
        <begin position="80"/>
        <end position="98"/>
    </location>
</feature>
<feature type="transmembrane region" description="Helical" evidence="14">
    <location>
        <begin position="241"/>
        <end position="265"/>
    </location>
</feature>